<gene>
    <name evidence="2" type="ORF">Ctob_012651</name>
</gene>
<name>A0A0M0JMB0_9EUKA</name>
<evidence type="ECO:0000256" key="1">
    <source>
        <dbReference type="SAM" id="MobiDB-lite"/>
    </source>
</evidence>
<evidence type="ECO:0000313" key="3">
    <source>
        <dbReference type="Proteomes" id="UP000037460"/>
    </source>
</evidence>
<comment type="caution">
    <text evidence="2">The sequence shown here is derived from an EMBL/GenBank/DDBJ whole genome shotgun (WGS) entry which is preliminary data.</text>
</comment>
<organism evidence="2 3">
    <name type="scientific">Chrysochromulina tobinii</name>
    <dbReference type="NCBI Taxonomy" id="1460289"/>
    <lineage>
        <taxon>Eukaryota</taxon>
        <taxon>Haptista</taxon>
        <taxon>Haptophyta</taxon>
        <taxon>Prymnesiophyceae</taxon>
        <taxon>Prymnesiales</taxon>
        <taxon>Chrysochromulinaceae</taxon>
        <taxon>Chrysochromulina</taxon>
    </lineage>
</organism>
<accession>A0A0M0JMB0</accession>
<feature type="compositionally biased region" description="Basic and acidic residues" evidence="1">
    <location>
        <begin position="303"/>
        <end position="326"/>
    </location>
</feature>
<dbReference type="Proteomes" id="UP000037460">
    <property type="component" value="Unassembled WGS sequence"/>
</dbReference>
<dbReference type="InterPro" id="IPR036291">
    <property type="entry name" value="NAD(P)-bd_dom_sf"/>
</dbReference>
<dbReference type="OrthoDB" id="192134at2759"/>
<proteinExistence type="predicted"/>
<dbReference type="SUPFAM" id="SSF51735">
    <property type="entry name" value="NAD(P)-binding Rossmann-fold domains"/>
    <property type="match status" value="1"/>
</dbReference>
<sequence length="357" mass="37934">MLATLAAAVYCGSFLVSRPAAAPNGRAAVRVPAATVQMKAGKLVITDGTDSFYGSRAIFQFVYDFGEYDKITAFSSSSANAKKMLLSRNARYSGLLDVLEFAEGDSSKLKAAFSGADAWLTVNADESTVVEHLKAAQAAGVKRAFVHLSASEAPKVDIASIGSALKGGQLAYTVMRTGGLTKSGSGGGLLVSDVDLPTCDEVPADDVFRFITEALTLPEAEGRTFALCPTSDSSQLRAMRSAGCSRREEVLALLQGKIKEGAKVEVNKKELTPEEVQAAAKSDAEKAAEREEELKQLLAKAKQRGEETQKRLAAEEAAKEKLRAERQTYFASSGPSPDKTEESRDVHATALFSGNYA</sequence>
<feature type="region of interest" description="Disordered" evidence="1">
    <location>
        <begin position="297"/>
        <end position="357"/>
    </location>
</feature>
<evidence type="ECO:0008006" key="4">
    <source>
        <dbReference type="Google" id="ProtNLM"/>
    </source>
</evidence>
<dbReference type="Gene3D" id="3.40.50.720">
    <property type="entry name" value="NAD(P)-binding Rossmann-like Domain"/>
    <property type="match status" value="1"/>
</dbReference>
<evidence type="ECO:0000313" key="2">
    <source>
        <dbReference type="EMBL" id="KOO27724.1"/>
    </source>
</evidence>
<reference evidence="3" key="1">
    <citation type="journal article" date="2015" name="PLoS Genet.">
        <title>Genome Sequence and Transcriptome Analyses of Chrysochromulina tobin: Metabolic Tools for Enhanced Algal Fitness in the Prominent Order Prymnesiales (Haptophyceae).</title>
        <authorList>
            <person name="Hovde B.T."/>
            <person name="Deodato C.R."/>
            <person name="Hunsperger H.M."/>
            <person name="Ryken S.A."/>
            <person name="Yost W."/>
            <person name="Jha R.K."/>
            <person name="Patterson J."/>
            <person name="Monnat R.J. Jr."/>
            <person name="Barlow S.B."/>
            <person name="Starkenburg S.R."/>
            <person name="Cattolico R.A."/>
        </authorList>
    </citation>
    <scope>NUCLEOTIDE SEQUENCE</scope>
    <source>
        <strain evidence="3">CCMP291</strain>
    </source>
</reference>
<feature type="compositionally biased region" description="Basic and acidic residues" evidence="1">
    <location>
        <begin position="338"/>
        <end position="347"/>
    </location>
</feature>
<keyword evidence="3" id="KW-1185">Reference proteome</keyword>
<protein>
    <recommendedName>
        <fullName evidence="4">NAD(P)-binding domain-containing protein</fullName>
    </recommendedName>
</protein>
<dbReference type="AlphaFoldDB" id="A0A0M0JMB0"/>
<dbReference type="EMBL" id="JWZX01002676">
    <property type="protein sequence ID" value="KOO27724.1"/>
    <property type="molecule type" value="Genomic_DNA"/>
</dbReference>